<keyword evidence="2" id="KW-0804">Transcription</keyword>
<protein>
    <submittedName>
        <fullName evidence="5">Helix-turn-helix domain-containing protein</fullName>
    </submittedName>
</protein>
<name>A0A7D5KQS7_9EURY</name>
<evidence type="ECO:0000256" key="1">
    <source>
        <dbReference type="ARBA" id="ARBA00023015"/>
    </source>
</evidence>
<sequence length="225" mass="24565">MAIVAEILLEDHALPLVGLANSIPSGEIAVSDSVPLEDDRYLLTVSVDDESRDAFEREVDAQSEVVDTAEVGQTADGWFYQVTVDSGAELFASHDPEEFEGVLLDATVTGDGVRESKVFSDFEAFSTLRDRCEVHDIPFELLTIASDPENPGERDTFGLTERQHTALSLAFSRGYYDSPRGVTTQELADELGISAPSASDLLRRAERQLISQLFGSKRHLNGLTA</sequence>
<feature type="domain" description="HTH bat-type" evidence="3">
    <location>
        <begin position="159"/>
        <end position="210"/>
    </location>
</feature>
<gene>
    <name evidence="5" type="ORF">HYG82_07245</name>
</gene>
<dbReference type="InterPro" id="IPR013324">
    <property type="entry name" value="RNA_pol_sigma_r3/r4-like"/>
</dbReference>
<keyword evidence="1" id="KW-0805">Transcription regulation</keyword>
<dbReference type="GeneID" id="56033074"/>
<dbReference type="RefSeq" id="WP_179260395.1">
    <property type="nucleotide sequence ID" value="NZ_CP058601.1"/>
</dbReference>
<proteinExistence type="predicted"/>
<dbReference type="EMBL" id="CP058601">
    <property type="protein sequence ID" value="QLG48657.1"/>
    <property type="molecule type" value="Genomic_DNA"/>
</dbReference>
<evidence type="ECO:0000313" key="5">
    <source>
        <dbReference type="EMBL" id="QLG48657.1"/>
    </source>
</evidence>
<dbReference type="InterPro" id="IPR007050">
    <property type="entry name" value="HTH_bacterioopsin"/>
</dbReference>
<evidence type="ECO:0000259" key="4">
    <source>
        <dbReference type="Pfam" id="PF15915"/>
    </source>
</evidence>
<dbReference type="AlphaFoldDB" id="A0A7D5KQS7"/>
<dbReference type="PANTHER" id="PTHR34236">
    <property type="entry name" value="DIMETHYL SULFOXIDE REDUCTASE TRANSCRIPTIONAL ACTIVATOR"/>
    <property type="match status" value="1"/>
</dbReference>
<feature type="domain" description="Bacterioopsin transcriptional activator GAF and HTH associated" evidence="4">
    <location>
        <begin position="6"/>
        <end position="113"/>
    </location>
</feature>
<dbReference type="Gene3D" id="1.10.10.10">
    <property type="entry name" value="Winged helix-like DNA-binding domain superfamily/Winged helix DNA-binding domain"/>
    <property type="match status" value="1"/>
</dbReference>
<dbReference type="PANTHER" id="PTHR34236:SF1">
    <property type="entry name" value="DIMETHYL SULFOXIDE REDUCTASE TRANSCRIPTIONAL ACTIVATOR"/>
    <property type="match status" value="1"/>
</dbReference>
<dbReference type="Proteomes" id="UP000509241">
    <property type="component" value="Chromosome"/>
</dbReference>
<evidence type="ECO:0000259" key="3">
    <source>
        <dbReference type="Pfam" id="PF04967"/>
    </source>
</evidence>
<evidence type="ECO:0000313" key="6">
    <source>
        <dbReference type="Proteomes" id="UP000509241"/>
    </source>
</evidence>
<evidence type="ECO:0000256" key="2">
    <source>
        <dbReference type="ARBA" id="ARBA00023163"/>
    </source>
</evidence>
<dbReference type="InterPro" id="IPR036388">
    <property type="entry name" value="WH-like_DNA-bd_sf"/>
</dbReference>
<reference evidence="5 6" key="1">
    <citation type="submission" date="2020-07" db="EMBL/GenBank/DDBJ databases">
        <authorList>
            <person name="Cui H."/>
        </authorList>
    </citation>
    <scope>NUCLEOTIDE SEQUENCE [LARGE SCALE GENOMIC DNA]</scope>
    <source>
        <strain evidence="5 6">YPL8</strain>
    </source>
</reference>
<dbReference type="Pfam" id="PF15915">
    <property type="entry name" value="BAT"/>
    <property type="match status" value="1"/>
</dbReference>
<accession>A0A7D5KQS7</accession>
<dbReference type="InterPro" id="IPR031803">
    <property type="entry name" value="BAT_GAF/HTH-assoc"/>
</dbReference>
<keyword evidence="6" id="KW-1185">Reference proteome</keyword>
<dbReference type="OrthoDB" id="156233at2157"/>
<organism evidence="5 6">
    <name type="scientific">Natrinema halophilum</name>
    <dbReference type="NCBI Taxonomy" id="1699371"/>
    <lineage>
        <taxon>Archaea</taxon>
        <taxon>Methanobacteriati</taxon>
        <taxon>Methanobacteriota</taxon>
        <taxon>Stenosarchaea group</taxon>
        <taxon>Halobacteria</taxon>
        <taxon>Halobacteriales</taxon>
        <taxon>Natrialbaceae</taxon>
        <taxon>Natrinema</taxon>
    </lineage>
</organism>
<dbReference type="SUPFAM" id="SSF88659">
    <property type="entry name" value="Sigma3 and sigma4 domains of RNA polymerase sigma factors"/>
    <property type="match status" value="1"/>
</dbReference>
<dbReference type="Pfam" id="PF04967">
    <property type="entry name" value="HTH_10"/>
    <property type="match status" value="1"/>
</dbReference>
<dbReference type="KEGG" id="haly:HYG82_07245"/>